<dbReference type="Proteomes" id="UP001569428">
    <property type="component" value="Unassembled WGS sequence"/>
</dbReference>
<organism evidence="3 4">
    <name type="scientific">Microbulbifer epialgicus</name>
    <dbReference type="NCBI Taxonomy" id="393907"/>
    <lineage>
        <taxon>Bacteria</taxon>
        <taxon>Pseudomonadati</taxon>
        <taxon>Pseudomonadota</taxon>
        <taxon>Gammaproteobacteria</taxon>
        <taxon>Cellvibrionales</taxon>
        <taxon>Microbulbiferaceae</taxon>
        <taxon>Microbulbifer</taxon>
    </lineage>
</organism>
<keyword evidence="4" id="KW-1185">Reference proteome</keyword>
<protein>
    <submittedName>
        <fullName evidence="3">Phage antirepressor KilAC domain-containing protein</fullName>
    </submittedName>
</protein>
<keyword evidence="1" id="KW-0175">Coiled coil</keyword>
<dbReference type="Pfam" id="PF03374">
    <property type="entry name" value="ANT"/>
    <property type="match status" value="1"/>
</dbReference>
<evidence type="ECO:0000313" key="3">
    <source>
        <dbReference type="EMBL" id="MFA0812449.1"/>
    </source>
</evidence>
<proteinExistence type="predicted"/>
<evidence type="ECO:0000259" key="2">
    <source>
        <dbReference type="Pfam" id="PF03374"/>
    </source>
</evidence>
<dbReference type="Pfam" id="PF09669">
    <property type="entry name" value="Phage_pRha"/>
    <property type="match status" value="1"/>
</dbReference>
<sequence length="245" mass="28016">MNNLIQVVNNQATTTSLAIAEGVQRPHASVIKIIRQHNDDFEAFGRVRFEIQPFETAGGTQQREVAILNEHQATTLITFMRNIGVVKEFKKRLVKAFFEMRDELTQQRQAPSVENLSRLEILQLAVQSEEERLQLEQEKHQLEHQIKEEAPRVAFAKQVEIAPDAISVAQTAKILGTGQRRLFAFLRQIGWVSRRNEPYQAKIEAGCLDVKLSKWEHPDHGLQQSVTALVTGKGLTKLQRLWNQH</sequence>
<dbReference type="InterPro" id="IPR005039">
    <property type="entry name" value="Ant_C"/>
</dbReference>
<gene>
    <name evidence="3" type="ORF">ACCI49_16170</name>
</gene>
<accession>A0ABV4P393</accession>
<evidence type="ECO:0000256" key="1">
    <source>
        <dbReference type="SAM" id="Coils"/>
    </source>
</evidence>
<reference evidence="3 4" key="1">
    <citation type="submission" date="2024-08" db="EMBL/GenBank/DDBJ databases">
        <authorList>
            <person name="Ishaq N."/>
        </authorList>
    </citation>
    <scope>NUCLEOTIDE SEQUENCE [LARGE SCALE GENOMIC DNA]</scope>
    <source>
        <strain evidence="3 4">DSM 18651</strain>
    </source>
</reference>
<dbReference type="InterPro" id="IPR014054">
    <property type="entry name" value="Phage_regulatory_Rha"/>
</dbReference>
<name>A0ABV4P393_9GAMM</name>
<comment type="caution">
    <text evidence="3">The sequence shown here is derived from an EMBL/GenBank/DDBJ whole genome shotgun (WGS) entry which is preliminary data.</text>
</comment>
<feature type="domain" description="Antirepressor protein C-terminal" evidence="2">
    <location>
        <begin position="143"/>
        <end position="243"/>
    </location>
</feature>
<dbReference type="EMBL" id="JBGMEK010000042">
    <property type="protein sequence ID" value="MFA0812449.1"/>
    <property type="molecule type" value="Genomic_DNA"/>
</dbReference>
<feature type="coiled-coil region" evidence="1">
    <location>
        <begin position="119"/>
        <end position="148"/>
    </location>
</feature>
<dbReference type="RefSeq" id="WP_371840123.1">
    <property type="nucleotide sequence ID" value="NZ_JBGMEK010000042.1"/>
</dbReference>
<evidence type="ECO:0000313" key="4">
    <source>
        <dbReference type="Proteomes" id="UP001569428"/>
    </source>
</evidence>